<dbReference type="InterPro" id="IPR004835">
    <property type="entry name" value="Chitin_synth"/>
</dbReference>
<evidence type="ECO:0000256" key="4">
    <source>
        <dbReference type="ARBA" id="ARBA00022692"/>
    </source>
</evidence>
<dbReference type="InParanoid" id="C3ZFI9"/>
<keyword evidence="3" id="KW-0328">Glycosyltransferase</keyword>
<feature type="compositionally biased region" description="Polar residues" evidence="7">
    <location>
        <begin position="1"/>
        <end position="24"/>
    </location>
</feature>
<dbReference type="PANTHER" id="PTHR22914:SF41">
    <property type="entry name" value="CHITIN SYNTHASE 7"/>
    <property type="match status" value="1"/>
</dbReference>
<feature type="region of interest" description="Disordered" evidence="7">
    <location>
        <begin position="1"/>
        <end position="62"/>
    </location>
</feature>
<feature type="transmembrane region" description="Helical" evidence="8">
    <location>
        <begin position="367"/>
        <end position="387"/>
    </location>
</feature>
<keyword evidence="3" id="KW-0808">Transferase</keyword>
<feature type="transmembrane region" description="Helical" evidence="8">
    <location>
        <begin position="909"/>
        <end position="930"/>
    </location>
</feature>
<dbReference type="PANTHER" id="PTHR22914">
    <property type="entry name" value="CHITIN SYNTHASE"/>
    <property type="match status" value="1"/>
</dbReference>
<dbReference type="SUPFAM" id="SSF53448">
    <property type="entry name" value="Nucleotide-diphospho-sugar transferases"/>
    <property type="match status" value="1"/>
</dbReference>
<evidence type="ECO:0000256" key="5">
    <source>
        <dbReference type="ARBA" id="ARBA00022989"/>
    </source>
</evidence>
<feature type="transmembrane region" description="Helical" evidence="8">
    <location>
        <begin position="412"/>
        <end position="431"/>
    </location>
</feature>
<feature type="transmembrane region" description="Helical" evidence="8">
    <location>
        <begin position="243"/>
        <end position="264"/>
    </location>
</feature>
<feature type="transmembrane region" description="Helical" evidence="8">
    <location>
        <begin position="74"/>
        <end position="99"/>
    </location>
</feature>
<dbReference type="Pfam" id="PF03142">
    <property type="entry name" value="Chitin_synth_2"/>
    <property type="match status" value="1"/>
</dbReference>
<sequence length="1023" mass="114411">MASPSNHSVNSTSVNCGNIQPTTGNSRPTTANSPPPTRNSPPPTRNSPPPTRNSPPATQNPEDSHSCPAIFLKWVLAFAIMLAVLSGMMYSTLFTFALAKDLRNGTTTIKDGDKVRPKVQADYVALWLILFLPSVFGFIRAVIKEIFSTGQPWPKWPESVILIAVVSAAEVAGQWLFTFNVLTDDYVDVPTVVVLMNVVLIAHFIQQRTKLYKRALFLHFLGLISIGIGVGIQVYLQKIPSDSALLLTTPLSLVLLSFAWSPYIQLVQMKKHESSQQSEHQDNHTSGNSQTAHVRATMVKNLFNMLLLVIVLFVVPPYIDHHLDGISASSGFSSLYLRRTEAMISVLSAFGGYLLGVIACSMCIQLYSFLIPLTLAPIATVFFAVHMDFCPWFGNDLWCRDGARAVVDNTEYIPVLLVVMGQIFYSIYNYVTTASGIHEKEPNMFWFPQHTGVLTGQHMLLNRTKITENLEESSRSAEGQPQSAEGQPQSAECQPQSAEHPLQTEEDLEQKAKDLGGRVMICTTMYRETWDEMSKYLDSIKRVATSDLDKLVGTKPNNRWAGKFEAHVYFDNGLRGDKLTDFSAQLVCLVKDKYPDSVEVTPRRTWYGWKLRWDLSGSLFLPLTIHLKDNQNVKSKKRWSQVMYMESAVDSQRIKESKKRVKYILATDGDVDFDAGSIVAMLLQMLSDREGQVGAVCARTHPVGSGPFVWYQMFDYAIGHWLQKVANHVLGSVLCAPGCFTVYRVEAIKKVLEEYRSDVEEASDFLTKDMGEDRWFTTLLVKAGYKINYCAGAVDSTHCPEEFDEFWKQRRRWIPSTLANQILLLKNWKDVNKNNKHISMPFLIFQAGLLFSTVVSPSTCILILSGGLYYGVGIPPWLSLVFSILFTLVFAVICIRYSQETQLKLAKILCYIFLLAMLVAVVGTVSQMVLSIHSPKTPIGTGPPTTCFCGSEDDIENGTKLQEDMCAFPCPGDSGEFCGGSAKPGQISVYNINECTREARSQQDQDKDKLSYDIVAKLRQFWT</sequence>
<dbReference type="EC" id="2.4.1.16" evidence="2"/>
<evidence type="ECO:0000256" key="6">
    <source>
        <dbReference type="ARBA" id="ARBA00023136"/>
    </source>
</evidence>
<feature type="transmembrane region" description="Helical" evidence="8">
    <location>
        <begin position="342"/>
        <end position="360"/>
    </location>
</feature>
<dbReference type="GO" id="GO:0004100">
    <property type="term" value="F:chitin synthase activity"/>
    <property type="evidence" value="ECO:0007669"/>
    <property type="project" value="UniProtKB-EC"/>
</dbReference>
<comment type="subcellular location">
    <subcellularLocation>
        <location evidence="1">Membrane</location>
        <topology evidence="1">Multi-pass membrane protein</topology>
    </subcellularLocation>
</comment>
<dbReference type="InterPro" id="IPR029044">
    <property type="entry name" value="Nucleotide-diphossugar_trans"/>
</dbReference>
<keyword evidence="5 8" id="KW-1133">Transmembrane helix</keyword>
<name>C3ZFI9_BRAFL</name>
<evidence type="ECO:0000256" key="1">
    <source>
        <dbReference type="ARBA" id="ARBA00004141"/>
    </source>
</evidence>
<dbReference type="CDD" id="cd04190">
    <property type="entry name" value="Chitin_synth_C"/>
    <property type="match status" value="1"/>
</dbReference>
<keyword evidence="4 8" id="KW-0812">Transmembrane</keyword>
<organism>
    <name type="scientific">Branchiostoma floridae</name>
    <name type="common">Florida lancelet</name>
    <name type="synonym">Amphioxus</name>
    <dbReference type="NCBI Taxonomy" id="7739"/>
    <lineage>
        <taxon>Eukaryota</taxon>
        <taxon>Metazoa</taxon>
        <taxon>Chordata</taxon>
        <taxon>Cephalochordata</taxon>
        <taxon>Leptocardii</taxon>
        <taxon>Amphioxiformes</taxon>
        <taxon>Branchiostomatidae</taxon>
        <taxon>Branchiostoma</taxon>
    </lineage>
</organism>
<evidence type="ECO:0000313" key="9">
    <source>
        <dbReference type="EMBL" id="EEN48743.1"/>
    </source>
</evidence>
<feature type="transmembrane region" description="Helical" evidence="8">
    <location>
        <begin position="302"/>
        <end position="319"/>
    </location>
</feature>
<gene>
    <name evidence="9" type="ORF">BRAFLDRAFT_67172</name>
</gene>
<dbReference type="GO" id="GO:0016020">
    <property type="term" value="C:membrane"/>
    <property type="evidence" value="ECO:0007669"/>
    <property type="project" value="UniProtKB-SubCell"/>
</dbReference>
<feature type="compositionally biased region" description="Pro residues" evidence="7">
    <location>
        <begin position="33"/>
        <end position="53"/>
    </location>
</feature>
<dbReference type="eggNOG" id="KOG2571">
    <property type="taxonomic scope" value="Eukaryota"/>
</dbReference>
<feature type="transmembrane region" description="Helical" evidence="8">
    <location>
        <begin position="842"/>
        <end position="871"/>
    </location>
</feature>
<feature type="transmembrane region" description="Helical" evidence="8">
    <location>
        <begin position="217"/>
        <end position="237"/>
    </location>
</feature>
<dbReference type="AlphaFoldDB" id="C3ZFI9"/>
<proteinExistence type="predicted"/>
<feature type="transmembrane region" description="Helical" evidence="8">
    <location>
        <begin position="119"/>
        <end position="139"/>
    </location>
</feature>
<feature type="region of interest" description="Disordered" evidence="7">
    <location>
        <begin position="470"/>
        <end position="504"/>
    </location>
</feature>
<evidence type="ECO:0000256" key="2">
    <source>
        <dbReference type="ARBA" id="ARBA00012543"/>
    </source>
</evidence>
<protein>
    <recommendedName>
        <fullName evidence="2">chitin synthase</fullName>
        <ecNumber evidence="2">2.4.1.16</ecNumber>
    </recommendedName>
</protein>
<evidence type="ECO:0000256" key="8">
    <source>
        <dbReference type="SAM" id="Phobius"/>
    </source>
</evidence>
<accession>C3ZFI9</accession>
<reference evidence="9" key="1">
    <citation type="journal article" date="2008" name="Nature">
        <title>The amphioxus genome and the evolution of the chordate karyotype.</title>
        <authorList>
            <consortium name="US DOE Joint Genome Institute (JGI-PGF)"/>
            <person name="Putnam N.H."/>
            <person name="Butts T."/>
            <person name="Ferrier D.E.K."/>
            <person name="Furlong R.F."/>
            <person name="Hellsten U."/>
            <person name="Kawashima T."/>
            <person name="Robinson-Rechavi M."/>
            <person name="Shoguchi E."/>
            <person name="Terry A."/>
            <person name="Yu J.-K."/>
            <person name="Benito-Gutierrez E.L."/>
            <person name="Dubchak I."/>
            <person name="Garcia-Fernandez J."/>
            <person name="Gibson-Brown J.J."/>
            <person name="Grigoriev I.V."/>
            <person name="Horton A.C."/>
            <person name="de Jong P.J."/>
            <person name="Jurka J."/>
            <person name="Kapitonov V.V."/>
            <person name="Kohara Y."/>
            <person name="Kuroki Y."/>
            <person name="Lindquist E."/>
            <person name="Lucas S."/>
            <person name="Osoegawa K."/>
            <person name="Pennacchio L.A."/>
            <person name="Salamov A.A."/>
            <person name="Satou Y."/>
            <person name="Sauka-Spengler T."/>
            <person name="Schmutz J."/>
            <person name="Shin-I T."/>
            <person name="Toyoda A."/>
            <person name="Bronner-Fraser M."/>
            <person name="Fujiyama A."/>
            <person name="Holland L.Z."/>
            <person name="Holland P.W.H."/>
            <person name="Satoh N."/>
            <person name="Rokhsar D.S."/>
        </authorList>
    </citation>
    <scope>NUCLEOTIDE SEQUENCE [LARGE SCALE GENOMIC DNA]</scope>
    <source>
        <strain evidence="9">S238N-H82</strain>
        <tissue evidence="9">Testes</tissue>
    </source>
</reference>
<feature type="transmembrane region" description="Helical" evidence="8">
    <location>
        <begin position="189"/>
        <end position="205"/>
    </location>
</feature>
<feature type="compositionally biased region" description="Polar residues" evidence="7">
    <location>
        <begin position="476"/>
        <end position="497"/>
    </location>
</feature>
<evidence type="ECO:0000256" key="3">
    <source>
        <dbReference type="ARBA" id="ARBA00022676"/>
    </source>
</evidence>
<feature type="transmembrane region" description="Helical" evidence="8">
    <location>
        <begin position="877"/>
        <end position="897"/>
    </location>
</feature>
<evidence type="ECO:0000256" key="7">
    <source>
        <dbReference type="SAM" id="MobiDB-lite"/>
    </source>
</evidence>
<keyword evidence="6 8" id="KW-0472">Membrane</keyword>
<dbReference type="EMBL" id="GG666613">
    <property type="protein sequence ID" value="EEN48743.1"/>
    <property type="molecule type" value="Genomic_DNA"/>
</dbReference>